<evidence type="ECO:0000256" key="3">
    <source>
        <dbReference type="ARBA" id="ARBA00023263"/>
    </source>
</evidence>
<feature type="domain" description="Fimbrial-type adhesion" evidence="4">
    <location>
        <begin position="196"/>
        <end position="339"/>
    </location>
</feature>
<dbReference type="PANTHER" id="PTHR33420:SF14">
    <property type="entry name" value="TYPE 1 FIMBRIN D-MANNOSE SPECIFIC ADHESIN"/>
    <property type="match status" value="1"/>
</dbReference>
<dbReference type="Gene3D" id="2.60.40.1090">
    <property type="entry name" value="Fimbrial-type adhesion domain"/>
    <property type="match status" value="1"/>
</dbReference>
<keyword evidence="7" id="KW-1185">Reference proteome</keyword>
<dbReference type="RefSeq" id="WP_380673691.1">
    <property type="nucleotide sequence ID" value="NZ_JBHLXG010000004.1"/>
</dbReference>
<dbReference type="Gene3D" id="2.60.40.3310">
    <property type="match status" value="1"/>
</dbReference>
<dbReference type="EMBL" id="JBHLXG010000004">
    <property type="protein sequence ID" value="MFC0225984.1"/>
    <property type="molecule type" value="Genomic_DNA"/>
</dbReference>
<reference evidence="6 7" key="1">
    <citation type="submission" date="2024-09" db="EMBL/GenBank/DDBJ databases">
        <authorList>
            <person name="Sun Q."/>
            <person name="Mori K."/>
        </authorList>
    </citation>
    <scope>NUCLEOTIDE SEQUENCE [LARGE SCALE GENOMIC DNA]</scope>
    <source>
        <strain evidence="6 7">CCM 8626</strain>
    </source>
</reference>
<dbReference type="InterPro" id="IPR008966">
    <property type="entry name" value="Adhesion_dom_sf"/>
</dbReference>
<dbReference type="PANTHER" id="PTHR33420">
    <property type="entry name" value="FIMBRIAL SUBUNIT ELFA-RELATED"/>
    <property type="match status" value="1"/>
</dbReference>
<dbReference type="InterPro" id="IPR036937">
    <property type="entry name" value="Adhesion_dom_fimbrial_sf"/>
</dbReference>
<comment type="caution">
    <text evidence="6">The sequence shown here is derived from an EMBL/GenBank/DDBJ whole genome shotgun (WGS) entry which is preliminary data.</text>
</comment>
<evidence type="ECO:0000256" key="2">
    <source>
        <dbReference type="ARBA" id="ARBA00006671"/>
    </source>
</evidence>
<gene>
    <name evidence="6" type="ORF">ACFFJ3_05620</name>
</gene>
<dbReference type="Pfam" id="PF22003">
    <property type="entry name" value="MrkDrd"/>
    <property type="match status" value="1"/>
</dbReference>
<protein>
    <submittedName>
        <fullName evidence="6">Fimbrial protein</fullName>
    </submittedName>
</protein>
<evidence type="ECO:0000313" key="7">
    <source>
        <dbReference type="Proteomes" id="UP001589792"/>
    </source>
</evidence>
<dbReference type="SUPFAM" id="SSF49401">
    <property type="entry name" value="Bacterial adhesins"/>
    <property type="match status" value="1"/>
</dbReference>
<feature type="domain" description="MrkD-like receptor binding" evidence="5">
    <location>
        <begin position="61"/>
        <end position="132"/>
    </location>
</feature>
<evidence type="ECO:0000259" key="4">
    <source>
        <dbReference type="Pfam" id="PF00419"/>
    </source>
</evidence>
<comment type="similarity">
    <text evidence="2">Belongs to the fimbrial protein family.</text>
</comment>
<keyword evidence="3" id="KW-0281">Fimbrium</keyword>
<evidence type="ECO:0000313" key="6">
    <source>
        <dbReference type="EMBL" id="MFC0225984.1"/>
    </source>
</evidence>
<accession>A0ABV6EAK7</accession>
<evidence type="ECO:0000259" key="5">
    <source>
        <dbReference type="Pfam" id="PF22003"/>
    </source>
</evidence>
<sequence>MSISSAYKKSIYFTALVLAVFLQLRPAMASCSFYNGNGLQSYLIKLNSSNVIGDNIILARDQFSLGSTIASGQMPNSVNGDYAICLGNNTYSYYVTGATGSTVGGLRNVFPTNIPGVGLRFFSRDNAGTVYRFGNQGTVGLSSAFRWGWSQNGNTFWGAEIVPTGPIGSGTYDGSLMAVFILDKLTVLNLRVAPFTITASSCSASTTQPVVDLGKHSKRDFPAQGSTTEKKSFNIELTGCSEKGLSTISYTLSPLNNIVDANQAVMAITSKPEAAAGVGVKVMDQNGAPVRFNSVTHVPSFVPGSQAVTIPFQAAMYRTSAVPVVAGVVHAPLTFTMTYR</sequence>
<dbReference type="InterPro" id="IPR000259">
    <property type="entry name" value="Adhesion_dom_fimbrial"/>
</dbReference>
<proteinExistence type="inferred from homology"/>
<evidence type="ECO:0000256" key="1">
    <source>
        <dbReference type="ARBA" id="ARBA00004561"/>
    </source>
</evidence>
<dbReference type="InterPro" id="IPR050263">
    <property type="entry name" value="Bact_Fimbrial_Adh_Pro"/>
</dbReference>
<comment type="subcellular location">
    <subcellularLocation>
        <location evidence="1">Fimbrium</location>
    </subcellularLocation>
</comment>
<dbReference type="Proteomes" id="UP001589792">
    <property type="component" value="Unassembled WGS sequence"/>
</dbReference>
<dbReference type="InterPro" id="IPR054160">
    <property type="entry name" value="MrkD_recept-bd"/>
</dbReference>
<organism evidence="6 7">
    <name type="scientific">Serratia aquatilis</name>
    <dbReference type="NCBI Taxonomy" id="1737515"/>
    <lineage>
        <taxon>Bacteria</taxon>
        <taxon>Pseudomonadati</taxon>
        <taxon>Pseudomonadota</taxon>
        <taxon>Gammaproteobacteria</taxon>
        <taxon>Enterobacterales</taxon>
        <taxon>Yersiniaceae</taxon>
        <taxon>Serratia</taxon>
    </lineage>
</organism>
<name>A0ABV6EAK7_9GAMM</name>
<dbReference type="Pfam" id="PF00419">
    <property type="entry name" value="Fimbrial"/>
    <property type="match status" value="1"/>
</dbReference>